<dbReference type="Pfam" id="PF08000">
    <property type="entry name" value="bPH_1"/>
    <property type="match status" value="1"/>
</dbReference>
<sequence length="128" mass="13700">MAAAGHAFMGKVFVGVPVPIGALRDKYEAVLMDGEAVAIEFKSLRDGMILTDRRLVVFNTQGPTGRRVEVSSFPWASITAFSVEHSDAVDLDATIRICGAGWGVCEVQLARGMDARAVAQFMNGKILA</sequence>
<organism evidence="2 3">
    <name type="scientific">Novosphingobium album</name>
    <name type="common">ex Liu et al. 2023</name>
    <dbReference type="NCBI Taxonomy" id="3031130"/>
    <lineage>
        <taxon>Bacteria</taxon>
        <taxon>Pseudomonadati</taxon>
        <taxon>Pseudomonadota</taxon>
        <taxon>Alphaproteobacteria</taxon>
        <taxon>Sphingomonadales</taxon>
        <taxon>Sphingomonadaceae</taxon>
        <taxon>Novosphingobium</taxon>
    </lineage>
</organism>
<dbReference type="Proteomes" id="UP001216253">
    <property type="component" value="Unassembled WGS sequence"/>
</dbReference>
<dbReference type="EMBL" id="JARESE010000089">
    <property type="protein sequence ID" value="MDE8654564.1"/>
    <property type="molecule type" value="Genomic_DNA"/>
</dbReference>
<evidence type="ECO:0000259" key="1">
    <source>
        <dbReference type="Pfam" id="PF08000"/>
    </source>
</evidence>
<dbReference type="Gene3D" id="2.30.29.50">
    <property type="entry name" value="Bacterial Pleckstrin homology domain"/>
    <property type="match status" value="1"/>
</dbReference>
<dbReference type="SUPFAM" id="SSF50729">
    <property type="entry name" value="PH domain-like"/>
    <property type="match status" value="1"/>
</dbReference>
<accession>A0ABT5WXD0</accession>
<dbReference type="InterPro" id="IPR037063">
    <property type="entry name" value="PHb_sf"/>
</dbReference>
<evidence type="ECO:0000313" key="2">
    <source>
        <dbReference type="EMBL" id="MDE8654564.1"/>
    </source>
</evidence>
<feature type="domain" description="Bacterial Pleckstrin homology" evidence="1">
    <location>
        <begin position="20"/>
        <end position="122"/>
    </location>
</feature>
<dbReference type="RefSeq" id="WP_275230682.1">
    <property type="nucleotide sequence ID" value="NZ_JARESE010000089.1"/>
</dbReference>
<proteinExistence type="predicted"/>
<reference evidence="2 3" key="1">
    <citation type="submission" date="2023-03" db="EMBL/GenBank/DDBJ databases">
        <title>NovoSphingobium album sp. nov. isolated from polycyclic aromatic hydrocarbons- and heavy-metal polluted soil.</title>
        <authorList>
            <person name="Liu Z."/>
            <person name="Wang K."/>
        </authorList>
    </citation>
    <scope>NUCLEOTIDE SEQUENCE [LARGE SCALE GENOMIC DNA]</scope>
    <source>
        <strain evidence="2 3">H3SJ31-1</strain>
    </source>
</reference>
<keyword evidence="3" id="KW-1185">Reference proteome</keyword>
<name>A0ABT5WXD0_9SPHN</name>
<comment type="caution">
    <text evidence="2">The sequence shown here is derived from an EMBL/GenBank/DDBJ whole genome shotgun (WGS) entry which is preliminary data.</text>
</comment>
<gene>
    <name evidence="2" type="ORF">PYV00_22970</name>
</gene>
<evidence type="ECO:0000313" key="3">
    <source>
        <dbReference type="Proteomes" id="UP001216253"/>
    </source>
</evidence>
<dbReference type="InterPro" id="IPR012544">
    <property type="entry name" value="PHb"/>
</dbReference>
<protein>
    <submittedName>
        <fullName evidence="2">PH domain-containing protein</fullName>
    </submittedName>
</protein>